<sequence>MRKSERYRSIVDQRRILLRDFGWLADLYMIDFFVENHWNRLPSSWREAFENLKPYDWWAILNSVQEPINRTHVLPLSFICFRYSIELVSLRRRAVDGLKQVAEVCGIEDHDLPDCFPSFEKCNDLRMKVKSKKRHEIERIVHTVEILRRGTSPSFDEVLDIGAGMGHLSRQIAFCFGRSSNRLRVTTIDADEELVRKSAKLDFMLTQRRLPRRKDKTEIVEDMSIEMPGRNAFFVEPGKELNGIDQKAGNTTKCVIGVHTCGDLAVSVIQEFVADPTARVLLHFGCCYHKLNGGQDRRFIECCSDEAPSVGVIPNGKEFGFPLSDTYADFSLSYAKRELSCHAIEIFQQRLLDEQSVNDFRKQCFRSVLEWLIVEASRRKDQSRVERNIRHMRLRHVKARHLNCFWDYFKATLNDKKQLIEGINAMLEEDPLMRMEVDGMISQWRRILAIYTIRLIVAKLTETVILEDRRCCLMERGYNAHLVALFDPKISARNIALICIK</sequence>
<dbReference type="Pfam" id="PF13679">
    <property type="entry name" value="Methyltransf_32"/>
    <property type="match status" value="1"/>
</dbReference>
<dbReference type="InterPro" id="IPR052220">
    <property type="entry name" value="METTL25"/>
</dbReference>
<keyword evidence="2" id="KW-1185">Reference proteome</keyword>
<dbReference type="InterPro" id="IPR029063">
    <property type="entry name" value="SAM-dependent_MTases_sf"/>
</dbReference>
<reference evidence="3 4" key="1">
    <citation type="submission" date="2022-11" db="UniProtKB">
        <authorList>
            <consortium name="WormBaseParasite"/>
        </authorList>
    </citation>
    <scope>IDENTIFICATION</scope>
</reference>
<dbReference type="AlphaFoldDB" id="A0A914ZEA7"/>
<proteinExistence type="predicted"/>
<dbReference type="SUPFAM" id="SSF53335">
    <property type="entry name" value="S-adenosyl-L-methionine-dependent methyltransferases"/>
    <property type="match status" value="1"/>
</dbReference>
<name>A0A914ZEA7_PARUN</name>
<dbReference type="PANTHER" id="PTHR12496">
    <property type="entry name" value="CGI-41 METHYLTRANSFERASE"/>
    <property type="match status" value="1"/>
</dbReference>
<accession>A0A914ZEA7</accession>
<protein>
    <submittedName>
        <fullName evidence="3 4">Methyltransferase domain-containing protein</fullName>
    </submittedName>
</protein>
<dbReference type="WBParaSite" id="PgB01_g112_t03">
    <property type="protein sequence ID" value="PgB01_g112_t03"/>
    <property type="gene ID" value="PgB01_g112"/>
</dbReference>
<dbReference type="Gene3D" id="3.40.50.150">
    <property type="entry name" value="Vaccinia Virus protein VP39"/>
    <property type="match status" value="1"/>
</dbReference>
<evidence type="ECO:0000313" key="4">
    <source>
        <dbReference type="WBParaSite" id="PgB01_g112_t03"/>
    </source>
</evidence>
<dbReference type="InterPro" id="IPR025714">
    <property type="entry name" value="Methyltranfer_dom"/>
</dbReference>
<organism evidence="2 4">
    <name type="scientific">Parascaris univalens</name>
    <name type="common">Nematode worm</name>
    <dbReference type="NCBI Taxonomy" id="6257"/>
    <lineage>
        <taxon>Eukaryota</taxon>
        <taxon>Metazoa</taxon>
        <taxon>Ecdysozoa</taxon>
        <taxon>Nematoda</taxon>
        <taxon>Chromadorea</taxon>
        <taxon>Rhabditida</taxon>
        <taxon>Spirurina</taxon>
        <taxon>Ascaridomorpha</taxon>
        <taxon>Ascaridoidea</taxon>
        <taxon>Ascarididae</taxon>
        <taxon>Parascaris</taxon>
    </lineage>
</organism>
<evidence type="ECO:0000259" key="1">
    <source>
        <dbReference type="Pfam" id="PF13679"/>
    </source>
</evidence>
<dbReference type="PANTHER" id="PTHR12496:SF2">
    <property type="entry name" value="METHYLTRANSFERASE-LIKE PROTEIN 25B"/>
    <property type="match status" value="1"/>
</dbReference>
<feature type="domain" description="Methyltransferase" evidence="1">
    <location>
        <begin position="132"/>
        <end position="292"/>
    </location>
</feature>
<evidence type="ECO:0000313" key="2">
    <source>
        <dbReference type="Proteomes" id="UP000887569"/>
    </source>
</evidence>
<dbReference type="WBParaSite" id="PgB01_g112_t01">
    <property type="protein sequence ID" value="PgB01_g112_t01"/>
    <property type="gene ID" value="PgB01_g112"/>
</dbReference>
<evidence type="ECO:0000313" key="3">
    <source>
        <dbReference type="WBParaSite" id="PgB01_g112_t01"/>
    </source>
</evidence>
<dbReference type="Proteomes" id="UP000887569">
    <property type="component" value="Unplaced"/>
</dbReference>